<keyword evidence="3" id="KW-1185">Reference proteome</keyword>
<evidence type="ECO:0000256" key="1">
    <source>
        <dbReference type="SAM" id="MobiDB-lite"/>
    </source>
</evidence>
<comment type="caution">
    <text evidence="2">The sequence shown here is derived from an EMBL/GenBank/DDBJ whole genome shotgun (WGS) entry which is preliminary data.</text>
</comment>
<dbReference type="AlphaFoldDB" id="A0A8H4PC33"/>
<organism evidence="2 3">
    <name type="scientific">Fusarium albosuccineum</name>
    <dbReference type="NCBI Taxonomy" id="1237068"/>
    <lineage>
        <taxon>Eukaryota</taxon>
        <taxon>Fungi</taxon>
        <taxon>Dikarya</taxon>
        <taxon>Ascomycota</taxon>
        <taxon>Pezizomycotina</taxon>
        <taxon>Sordariomycetes</taxon>
        <taxon>Hypocreomycetidae</taxon>
        <taxon>Hypocreales</taxon>
        <taxon>Nectriaceae</taxon>
        <taxon>Fusarium</taxon>
        <taxon>Fusarium decemcellulare species complex</taxon>
    </lineage>
</organism>
<gene>
    <name evidence="2" type="ORF">FALBO_9313</name>
</gene>
<reference evidence="2 3" key="1">
    <citation type="submission" date="2020-01" db="EMBL/GenBank/DDBJ databases">
        <title>Identification and distribution of gene clusters putatively required for synthesis of sphingolipid metabolism inhibitors in phylogenetically diverse species of the filamentous fungus Fusarium.</title>
        <authorList>
            <person name="Kim H.-S."/>
            <person name="Busman M."/>
            <person name="Brown D.W."/>
            <person name="Divon H."/>
            <person name="Uhlig S."/>
            <person name="Proctor R.H."/>
        </authorList>
    </citation>
    <scope>NUCLEOTIDE SEQUENCE [LARGE SCALE GENOMIC DNA]</scope>
    <source>
        <strain evidence="2 3">NRRL 20459</strain>
    </source>
</reference>
<accession>A0A8H4PC33</accession>
<protein>
    <submittedName>
        <fullName evidence="2">Uncharacterized protein</fullName>
    </submittedName>
</protein>
<feature type="compositionally biased region" description="Basic and acidic residues" evidence="1">
    <location>
        <begin position="1"/>
        <end position="10"/>
    </location>
</feature>
<dbReference type="OrthoDB" id="5102280at2759"/>
<dbReference type="EMBL" id="JAADYS010001291">
    <property type="protein sequence ID" value="KAF4463861.1"/>
    <property type="molecule type" value="Genomic_DNA"/>
</dbReference>
<evidence type="ECO:0000313" key="2">
    <source>
        <dbReference type="EMBL" id="KAF4463861.1"/>
    </source>
</evidence>
<feature type="region of interest" description="Disordered" evidence="1">
    <location>
        <begin position="1"/>
        <end position="154"/>
    </location>
</feature>
<evidence type="ECO:0000313" key="3">
    <source>
        <dbReference type="Proteomes" id="UP000554235"/>
    </source>
</evidence>
<sequence length="267" mass="30246">MAPTSEDKGKAVARLASLEPETPVSKSSSGSENQLPTPSTDIRNDAVSPSPDDDYDYSRDEEEEDSEDEFPTVGMDDELDDEFISVEPEDELDDEDEEDEIDDEDEEDKRNDEAPFLLAGKRLRSGKQPLAARKKPKKKQPMPLPPMNTSQTSTRSIYWSKEGTAAWYRLPRHQREITQRFRVILSHIPPEELTKNILSHMPRLSQKVIGKPDLMPVDLLDLPEVPQKLRHRPTYAGIPTRMPEGDLVYGPSKLTNARSVKRLRKGA</sequence>
<dbReference type="Proteomes" id="UP000554235">
    <property type="component" value="Unassembled WGS sequence"/>
</dbReference>
<proteinExistence type="predicted"/>
<name>A0A8H4PC33_9HYPO</name>
<feature type="compositionally biased region" description="Acidic residues" evidence="1">
    <location>
        <begin position="51"/>
        <end position="107"/>
    </location>
</feature>
<feature type="compositionally biased region" description="Polar residues" evidence="1">
    <location>
        <begin position="24"/>
        <end position="41"/>
    </location>
</feature>